<gene>
    <name evidence="5" type="primary">p</name>
    <name evidence="5" type="ORF">FJT64_014376</name>
</gene>
<organism evidence="5 6">
    <name type="scientific">Amphibalanus amphitrite</name>
    <name type="common">Striped barnacle</name>
    <name type="synonym">Balanus amphitrite</name>
    <dbReference type="NCBI Taxonomy" id="1232801"/>
    <lineage>
        <taxon>Eukaryota</taxon>
        <taxon>Metazoa</taxon>
        <taxon>Ecdysozoa</taxon>
        <taxon>Arthropoda</taxon>
        <taxon>Crustacea</taxon>
        <taxon>Multicrustacea</taxon>
        <taxon>Cirripedia</taxon>
        <taxon>Thoracica</taxon>
        <taxon>Thoracicalcarea</taxon>
        <taxon>Balanomorpha</taxon>
        <taxon>Balanoidea</taxon>
        <taxon>Balanidae</taxon>
        <taxon>Amphibalaninae</taxon>
        <taxon>Amphibalanus</taxon>
    </lineage>
</organism>
<dbReference type="OrthoDB" id="6347520at2759"/>
<dbReference type="PANTHER" id="PTHR23287:SF18">
    <property type="entry name" value="BLOC-2 COMPLEX MEMBER HPS5"/>
    <property type="match status" value="1"/>
</dbReference>
<name>A0A6A4V7N3_AMPAM</name>
<dbReference type="InterPro" id="IPR056499">
    <property type="entry name" value="Beta-prop_HPS5-like"/>
</dbReference>
<evidence type="ECO:0000256" key="3">
    <source>
        <dbReference type="PROSITE-ProRule" id="PRU00175"/>
    </source>
</evidence>
<dbReference type="InterPro" id="IPR015943">
    <property type="entry name" value="WD40/YVTN_repeat-like_dom_sf"/>
</dbReference>
<keyword evidence="1 3" id="KW-0479">Metal-binding</keyword>
<evidence type="ECO:0000313" key="6">
    <source>
        <dbReference type="Proteomes" id="UP000440578"/>
    </source>
</evidence>
<evidence type="ECO:0000259" key="4">
    <source>
        <dbReference type="PROSITE" id="PS50089"/>
    </source>
</evidence>
<dbReference type="PROSITE" id="PS50089">
    <property type="entry name" value="ZF_RING_2"/>
    <property type="match status" value="1"/>
</dbReference>
<keyword evidence="2" id="KW-0862">Zinc</keyword>
<dbReference type="Gene3D" id="2.130.10.10">
    <property type="entry name" value="YVTN repeat-like/Quinoprotein amine dehydrogenase"/>
    <property type="match status" value="1"/>
</dbReference>
<dbReference type="InterPro" id="IPR001841">
    <property type="entry name" value="Znf_RING"/>
</dbReference>
<dbReference type="Pfam" id="PF23756">
    <property type="entry name" value="Beta-prop_HPS5"/>
    <property type="match status" value="1"/>
</dbReference>
<proteinExistence type="predicted"/>
<protein>
    <submittedName>
        <fullName evidence="5">Hermansky-Pudlak syndrome 5</fullName>
    </submittedName>
</protein>
<sequence>MEKEPFLPFEDISLEGLSQPLKGRTRIQYTCFTVSNQFIMIGTNTGGVYVFNRKSRQFVSILPGQAGAVTCLAIDPGEQLVAAGSVQGGVSVYACPTARSWSGQLTALARLDSEVRAICWRHAHWSGRLLYVGTAAGKVLSLSVSRRKSPAASATITPMLQLDSAVSELVLCGQTLLVSTLGFCYLCNVQMEVFAQVGTQPRSGRLGACFLGETVFCARPGLRLWEVRLSGQVSSTHQLKPALDEATARRVVSACDQPACLQDGGSGGGKSALGLLKLVPLSGGAVAGFSGDALFVFELAARRVLLWTSVHAKVRDLAAVGDELYVQCEGGALRRLLVRRPSQIVRELRASRGAGECARFLMSHTELTDLCRTQLPLQVLREAVRQFADDEAMQVELKRLAAVLRDRLSEDGVALGAYGYTPGLALHPEVLDAFSDLVEDVKGAVSSGAQRGTEARLGPFAARPGDAALAMELTAGAELDWLTLARLGAGLCRASPSAAAAFCVQQSDRLSALDVLYICRYAVAPGRVAAAFTAYLTAAGGSVATAVLADAELSAAAESALTAVWRQQAVGLRCQCGWPRPGAHRAPRPAAALLRRLCAARLSGQQLSEELWTLGDWTGWLQTGGDSSDRRPLAAVLCQLDDCALLQTAGPHLPSWRPVLTALAAARPDHCHSCGDPLQSVDAAEGDRRPLTVQTLLAFVTSQEGPAAAVRLLQTAAEVAPCQLTASCYRDVILSTMLNRRAPGLGRAFGAETLGLRPTPVPEDALEVLFSELGRPAPPPLPEVPAAGGCTLVSLTSDCPACCLPLRNRHLLQPHGVLTFRCGHAFHAVCLLRRDAGSCLLCRR</sequence>
<dbReference type="SUPFAM" id="SSF50978">
    <property type="entry name" value="WD40 repeat-like"/>
    <property type="match status" value="1"/>
</dbReference>
<dbReference type="PANTHER" id="PTHR23287">
    <property type="entry name" value="RUBY-EYE2-LIKE PROTEIN"/>
    <property type="match status" value="1"/>
</dbReference>
<dbReference type="EMBL" id="VIIS01002210">
    <property type="protein sequence ID" value="KAF0287190.1"/>
    <property type="molecule type" value="Genomic_DNA"/>
</dbReference>
<dbReference type="Proteomes" id="UP000440578">
    <property type="component" value="Unassembled WGS sequence"/>
</dbReference>
<dbReference type="GO" id="GO:0048066">
    <property type="term" value="P:developmental pigmentation"/>
    <property type="evidence" value="ECO:0007669"/>
    <property type="project" value="TreeGrafter"/>
</dbReference>
<dbReference type="GO" id="GO:0008270">
    <property type="term" value="F:zinc ion binding"/>
    <property type="evidence" value="ECO:0007669"/>
    <property type="project" value="UniProtKB-KW"/>
</dbReference>
<comment type="caution">
    <text evidence="5">The sequence shown here is derived from an EMBL/GenBank/DDBJ whole genome shotgun (WGS) entry which is preliminary data.</text>
</comment>
<evidence type="ECO:0000256" key="1">
    <source>
        <dbReference type="ARBA" id="ARBA00022771"/>
    </source>
</evidence>
<dbReference type="GO" id="GO:0005737">
    <property type="term" value="C:cytoplasm"/>
    <property type="evidence" value="ECO:0007669"/>
    <property type="project" value="TreeGrafter"/>
</dbReference>
<evidence type="ECO:0000256" key="2">
    <source>
        <dbReference type="ARBA" id="ARBA00022833"/>
    </source>
</evidence>
<feature type="domain" description="RING-type" evidence="4">
    <location>
        <begin position="799"/>
        <end position="843"/>
    </location>
</feature>
<reference evidence="5 6" key="1">
    <citation type="submission" date="2019-07" db="EMBL/GenBank/DDBJ databases">
        <title>Draft genome assembly of a fouling barnacle, Amphibalanus amphitrite (Darwin, 1854): The first reference genome for Thecostraca.</title>
        <authorList>
            <person name="Kim W."/>
        </authorList>
    </citation>
    <scope>NUCLEOTIDE SEQUENCE [LARGE SCALE GENOMIC DNA]</scope>
    <source>
        <strain evidence="5">SNU_AA5</strain>
        <tissue evidence="5">Soma without cirri and trophi</tissue>
    </source>
</reference>
<dbReference type="InterPro" id="IPR036322">
    <property type="entry name" value="WD40_repeat_dom_sf"/>
</dbReference>
<keyword evidence="6" id="KW-1185">Reference proteome</keyword>
<dbReference type="AlphaFoldDB" id="A0A6A4V7N3"/>
<keyword evidence="1 3" id="KW-0863">Zinc-finger</keyword>
<accession>A0A6A4V7N3</accession>
<evidence type="ECO:0000313" key="5">
    <source>
        <dbReference type="EMBL" id="KAF0287190.1"/>
    </source>
</evidence>